<keyword evidence="2" id="KW-0238">DNA-binding</keyword>
<evidence type="ECO:0000256" key="2">
    <source>
        <dbReference type="ARBA" id="ARBA00023125"/>
    </source>
</evidence>
<gene>
    <name evidence="5" type="ORF">HF861_01495</name>
</gene>
<dbReference type="InterPro" id="IPR028082">
    <property type="entry name" value="Peripla_BP_I"/>
</dbReference>
<feature type="domain" description="HTH lacI-type" evidence="4">
    <location>
        <begin position="2"/>
        <end position="48"/>
    </location>
</feature>
<dbReference type="PANTHER" id="PTHR30146">
    <property type="entry name" value="LACI-RELATED TRANSCRIPTIONAL REPRESSOR"/>
    <property type="match status" value="1"/>
</dbReference>
<evidence type="ECO:0000256" key="3">
    <source>
        <dbReference type="ARBA" id="ARBA00023163"/>
    </source>
</evidence>
<dbReference type="PANTHER" id="PTHR30146:SF149">
    <property type="entry name" value="HTH-TYPE TRANSCRIPTIONAL REGULATOR EBGR"/>
    <property type="match status" value="1"/>
</dbReference>
<dbReference type="Gene3D" id="1.10.260.40">
    <property type="entry name" value="lambda repressor-like DNA-binding domains"/>
    <property type="match status" value="1"/>
</dbReference>
<protein>
    <submittedName>
        <fullName evidence="5">LacI family transcriptional regulator</fullName>
    </submittedName>
</protein>
<dbReference type="Pfam" id="PF13377">
    <property type="entry name" value="Peripla_BP_3"/>
    <property type="match status" value="1"/>
</dbReference>
<dbReference type="InterPro" id="IPR046335">
    <property type="entry name" value="LacI/GalR-like_sensor"/>
</dbReference>
<reference evidence="5 6" key="1">
    <citation type="submission" date="2020-04" db="EMBL/GenBank/DDBJ databases">
        <authorList>
            <person name="Hitch T.C.A."/>
            <person name="Wylensek D."/>
            <person name="Clavel T."/>
        </authorList>
    </citation>
    <scope>NUCLEOTIDE SEQUENCE [LARGE SCALE GENOMIC DNA]</scope>
    <source>
        <strain evidence="5 6">BSM-383-APC-22F</strain>
    </source>
</reference>
<dbReference type="AlphaFoldDB" id="A0A7X9NG03"/>
<evidence type="ECO:0000313" key="5">
    <source>
        <dbReference type="EMBL" id="NME43562.1"/>
    </source>
</evidence>
<dbReference type="GO" id="GO:0000976">
    <property type="term" value="F:transcription cis-regulatory region binding"/>
    <property type="evidence" value="ECO:0007669"/>
    <property type="project" value="TreeGrafter"/>
</dbReference>
<keyword evidence="3" id="KW-0804">Transcription</keyword>
<dbReference type="Pfam" id="PF00356">
    <property type="entry name" value="LacI"/>
    <property type="match status" value="1"/>
</dbReference>
<dbReference type="RefSeq" id="WP_168964597.1">
    <property type="nucleotide sequence ID" value="NZ_JABAFR010000002.1"/>
</dbReference>
<comment type="caution">
    <text evidence="5">The sequence shown here is derived from an EMBL/GenBank/DDBJ whole genome shotgun (WGS) entry which is preliminary data.</text>
</comment>
<evidence type="ECO:0000256" key="1">
    <source>
        <dbReference type="ARBA" id="ARBA00023015"/>
    </source>
</evidence>
<dbReference type="PROSITE" id="PS50932">
    <property type="entry name" value="HTH_LACI_2"/>
    <property type="match status" value="1"/>
</dbReference>
<name>A0A7X9NG03_9FIRM</name>
<dbReference type="GO" id="GO:0003700">
    <property type="term" value="F:DNA-binding transcription factor activity"/>
    <property type="evidence" value="ECO:0007669"/>
    <property type="project" value="TreeGrafter"/>
</dbReference>
<dbReference type="Gene3D" id="3.40.50.2300">
    <property type="match status" value="2"/>
</dbReference>
<dbReference type="SUPFAM" id="SSF53822">
    <property type="entry name" value="Periplasmic binding protein-like I"/>
    <property type="match status" value="1"/>
</dbReference>
<organism evidence="5 6">
    <name type="scientific">Faecalicoccus pleomorphus</name>
    <dbReference type="NCBI Taxonomy" id="1323"/>
    <lineage>
        <taxon>Bacteria</taxon>
        <taxon>Bacillati</taxon>
        <taxon>Bacillota</taxon>
        <taxon>Erysipelotrichia</taxon>
        <taxon>Erysipelotrichales</taxon>
        <taxon>Erysipelotrichaceae</taxon>
        <taxon>Faecalicoccus</taxon>
    </lineage>
</organism>
<dbReference type="CDD" id="cd01544">
    <property type="entry name" value="PBP1_GalR"/>
    <property type="match status" value="1"/>
</dbReference>
<dbReference type="PROSITE" id="PS00356">
    <property type="entry name" value="HTH_LACI_1"/>
    <property type="match status" value="1"/>
</dbReference>
<dbReference type="InterPro" id="IPR010982">
    <property type="entry name" value="Lambda_DNA-bd_dom_sf"/>
</dbReference>
<keyword evidence="1" id="KW-0805">Transcription regulation</keyword>
<sequence>MSSIRDVAKLANVSPATASRILSHDPTFKTKPETQQSVLNAAKELNYQAKKKNTSSFKYNIGCILAITSEKYSDPYFTSILSSIEAEGNEYGINVSSIKNYHDLDNPQTIENIKSLQLDGLISMESLHSSTLKKLQSFIPAILFIDSYTPGFNNISFDHIDATYEIMDHLIYECGCKRIAYIGGGAPNSDFYSSLRLIAYRESLRKANITYDPTIVCNCNWDVEECATMTKKLLLSNNRPDAIFAGSDSMAYVIFGIMHELKLKCPQDVSVIGFNDLATSRHSIPPLTTVDVPTAQLGAYAVKRIYEMLEYKDKNVIKSLFPTKLIIRKSTNMLGGQNE</sequence>
<dbReference type="Proteomes" id="UP000540014">
    <property type="component" value="Unassembled WGS sequence"/>
</dbReference>
<dbReference type="SMART" id="SM00354">
    <property type="entry name" value="HTH_LACI"/>
    <property type="match status" value="1"/>
</dbReference>
<dbReference type="SUPFAM" id="SSF47413">
    <property type="entry name" value="lambda repressor-like DNA-binding domains"/>
    <property type="match status" value="1"/>
</dbReference>
<dbReference type="InterPro" id="IPR000843">
    <property type="entry name" value="HTH_LacI"/>
</dbReference>
<accession>A0A7X9NG03</accession>
<evidence type="ECO:0000259" key="4">
    <source>
        <dbReference type="PROSITE" id="PS50932"/>
    </source>
</evidence>
<dbReference type="CDD" id="cd01392">
    <property type="entry name" value="HTH_LacI"/>
    <property type="match status" value="1"/>
</dbReference>
<proteinExistence type="predicted"/>
<dbReference type="EMBL" id="JABAFR010000002">
    <property type="protein sequence ID" value="NME43562.1"/>
    <property type="molecule type" value="Genomic_DNA"/>
</dbReference>
<evidence type="ECO:0000313" key="6">
    <source>
        <dbReference type="Proteomes" id="UP000540014"/>
    </source>
</evidence>